<evidence type="ECO:0008006" key="8">
    <source>
        <dbReference type="Google" id="ProtNLM"/>
    </source>
</evidence>
<evidence type="ECO:0000313" key="7">
    <source>
        <dbReference type="Proteomes" id="UP000799444"/>
    </source>
</evidence>
<dbReference type="InterPro" id="IPR051601">
    <property type="entry name" value="Serine_prot/Carboxylest_S33"/>
</dbReference>
<dbReference type="SUPFAM" id="SSF53474">
    <property type="entry name" value="alpha/beta-Hydrolases"/>
    <property type="match status" value="1"/>
</dbReference>
<evidence type="ECO:0000313" key="6">
    <source>
        <dbReference type="EMBL" id="KAF2730468.1"/>
    </source>
</evidence>
<keyword evidence="2" id="KW-0378">Hydrolase</keyword>
<dbReference type="PANTHER" id="PTHR43248:SF30">
    <property type="entry name" value="AB HYDROLASE-1 DOMAIN-CONTAINING PROTEIN"/>
    <property type="match status" value="1"/>
</dbReference>
<keyword evidence="7" id="KW-1185">Reference proteome</keyword>
<protein>
    <recommendedName>
        <fullName evidence="8">AB hydrolase-1 domain-containing protein</fullName>
    </recommendedName>
</protein>
<dbReference type="InterPro" id="IPR000073">
    <property type="entry name" value="AB_hydrolase_1"/>
</dbReference>
<accession>A0A9P4UYZ9</accession>
<dbReference type="GO" id="GO:0016787">
    <property type="term" value="F:hydrolase activity"/>
    <property type="evidence" value="ECO:0007669"/>
    <property type="project" value="UniProtKB-KW"/>
</dbReference>
<evidence type="ECO:0000259" key="4">
    <source>
        <dbReference type="Pfam" id="PF00561"/>
    </source>
</evidence>
<evidence type="ECO:0000256" key="2">
    <source>
        <dbReference type="ARBA" id="ARBA00022801"/>
    </source>
</evidence>
<feature type="domain" description="Peptidase S33 tripeptidyl aminopeptidase-like C-terminal" evidence="5">
    <location>
        <begin position="408"/>
        <end position="498"/>
    </location>
</feature>
<organism evidence="6 7">
    <name type="scientific">Polyplosphaeria fusca</name>
    <dbReference type="NCBI Taxonomy" id="682080"/>
    <lineage>
        <taxon>Eukaryota</taxon>
        <taxon>Fungi</taxon>
        <taxon>Dikarya</taxon>
        <taxon>Ascomycota</taxon>
        <taxon>Pezizomycotina</taxon>
        <taxon>Dothideomycetes</taxon>
        <taxon>Pleosporomycetidae</taxon>
        <taxon>Pleosporales</taxon>
        <taxon>Tetraplosphaeriaceae</taxon>
        <taxon>Polyplosphaeria</taxon>
    </lineage>
</organism>
<dbReference type="AlphaFoldDB" id="A0A9P4UYZ9"/>
<dbReference type="InterPro" id="IPR013595">
    <property type="entry name" value="Pept_S33_TAP-like_C"/>
</dbReference>
<dbReference type="OrthoDB" id="425534at2759"/>
<dbReference type="EMBL" id="ML996217">
    <property type="protein sequence ID" value="KAF2730468.1"/>
    <property type="molecule type" value="Genomic_DNA"/>
</dbReference>
<sequence length="507" mass="53541">MFYSTVSLVTLISTIFIACSFSLDADRPYTLPFSPTNIAFVPCPEDHGFPPQLQCGTLSVPIDWDKPSGEQFQLGIVRLPAPSNSTKKVGDLFFNPGGPGAPASDVVGALPSLALNNPSLASIIDSFDVIGVDPRGIGLSSRIHCNTSIFAESVSLFPSTQAEYDAMISKNRRLGESCLQLTGPLLKHIDTLSVAKDHEAVRLSLGSQPFTFYGASYGTVLGAQYASLFPSTLRAMALDAVLQHTQSEISTLIAETTAYALSLTSFLAWASSPASHTPLSGTNTTHLWLSLLSAASTSPLPAPGCDTTACAPTVSYQDILRNTQPYLHFPSPSPLSPLSWPALAVALYNASKGDATALSTRLDGLDSALAAQATLCLDWTSSTSSSLSKMRDKQRLAAQLAPLTRGMSGMWGVQGMCVGWVVPVRNAPRALDVEVGRGRVVLVASTGDPRTGYGMGLGVREELRGSVVVTRRGEGHMSLWDGGEAAAVIAEYLVGGREVEDGMVVES</sequence>
<name>A0A9P4UYZ9_9PLEO</name>
<proteinExistence type="inferred from homology"/>
<dbReference type="InterPro" id="IPR029058">
    <property type="entry name" value="AB_hydrolase_fold"/>
</dbReference>
<feature type="signal peptide" evidence="3">
    <location>
        <begin position="1"/>
        <end position="25"/>
    </location>
</feature>
<reference evidence="6" key="1">
    <citation type="journal article" date="2020" name="Stud. Mycol.">
        <title>101 Dothideomycetes genomes: a test case for predicting lifestyles and emergence of pathogens.</title>
        <authorList>
            <person name="Haridas S."/>
            <person name="Albert R."/>
            <person name="Binder M."/>
            <person name="Bloem J."/>
            <person name="Labutti K."/>
            <person name="Salamov A."/>
            <person name="Andreopoulos B."/>
            <person name="Baker S."/>
            <person name="Barry K."/>
            <person name="Bills G."/>
            <person name="Bluhm B."/>
            <person name="Cannon C."/>
            <person name="Castanera R."/>
            <person name="Culley D."/>
            <person name="Daum C."/>
            <person name="Ezra D."/>
            <person name="Gonzalez J."/>
            <person name="Henrissat B."/>
            <person name="Kuo A."/>
            <person name="Liang C."/>
            <person name="Lipzen A."/>
            <person name="Lutzoni F."/>
            <person name="Magnuson J."/>
            <person name="Mondo S."/>
            <person name="Nolan M."/>
            <person name="Ohm R."/>
            <person name="Pangilinan J."/>
            <person name="Park H.-J."/>
            <person name="Ramirez L."/>
            <person name="Alfaro M."/>
            <person name="Sun H."/>
            <person name="Tritt A."/>
            <person name="Yoshinaga Y."/>
            <person name="Zwiers L.-H."/>
            <person name="Turgeon B."/>
            <person name="Goodwin S."/>
            <person name="Spatafora J."/>
            <person name="Crous P."/>
            <person name="Grigoriev I."/>
        </authorList>
    </citation>
    <scope>NUCLEOTIDE SEQUENCE</scope>
    <source>
        <strain evidence="6">CBS 125425</strain>
    </source>
</reference>
<dbReference type="Pfam" id="PF00561">
    <property type="entry name" value="Abhydrolase_1"/>
    <property type="match status" value="1"/>
</dbReference>
<evidence type="ECO:0000256" key="3">
    <source>
        <dbReference type="SAM" id="SignalP"/>
    </source>
</evidence>
<evidence type="ECO:0000259" key="5">
    <source>
        <dbReference type="Pfam" id="PF08386"/>
    </source>
</evidence>
<evidence type="ECO:0000256" key="1">
    <source>
        <dbReference type="ARBA" id="ARBA00010088"/>
    </source>
</evidence>
<dbReference type="Proteomes" id="UP000799444">
    <property type="component" value="Unassembled WGS sequence"/>
</dbReference>
<dbReference type="PANTHER" id="PTHR43248">
    <property type="entry name" value="2-SUCCINYL-6-HYDROXY-2,4-CYCLOHEXADIENE-1-CARBOXYLATE SYNTHASE"/>
    <property type="match status" value="1"/>
</dbReference>
<dbReference type="Gene3D" id="3.40.50.1820">
    <property type="entry name" value="alpha/beta hydrolase"/>
    <property type="match status" value="1"/>
</dbReference>
<keyword evidence="3" id="KW-0732">Signal</keyword>
<dbReference type="Pfam" id="PF08386">
    <property type="entry name" value="Abhydrolase_4"/>
    <property type="match status" value="1"/>
</dbReference>
<comment type="similarity">
    <text evidence="1">Belongs to the peptidase S33 family.</text>
</comment>
<comment type="caution">
    <text evidence="6">The sequence shown here is derived from an EMBL/GenBank/DDBJ whole genome shotgun (WGS) entry which is preliminary data.</text>
</comment>
<feature type="domain" description="AB hydrolase-1" evidence="4">
    <location>
        <begin position="93"/>
        <end position="243"/>
    </location>
</feature>
<feature type="chain" id="PRO_5040261037" description="AB hydrolase-1 domain-containing protein" evidence="3">
    <location>
        <begin position="26"/>
        <end position="507"/>
    </location>
</feature>
<gene>
    <name evidence="6" type="ORF">EJ04DRAFT_586282</name>
</gene>